<dbReference type="SUPFAM" id="SSF54637">
    <property type="entry name" value="Thioesterase/thiol ester dehydrase-isomerase"/>
    <property type="match status" value="2"/>
</dbReference>
<name>A0A5B8KY87_9HYPH</name>
<dbReference type="RefSeq" id="WP_146299333.1">
    <property type="nucleotide sequence ID" value="NZ_CP042301.2"/>
</dbReference>
<evidence type="ECO:0000313" key="2">
    <source>
        <dbReference type="Proteomes" id="UP000321389"/>
    </source>
</evidence>
<dbReference type="CDD" id="cd00586">
    <property type="entry name" value="4HBT"/>
    <property type="match status" value="1"/>
</dbReference>
<gene>
    <name evidence="1" type="ORF">FQ775_10000</name>
</gene>
<organism evidence="1 2">
    <name type="scientific">Nitratireductor mangrovi</name>
    <dbReference type="NCBI Taxonomy" id="2599600"/>
    <lineage>
        <taxon>Bacteria</taxon>
        <taxon>Pseudomonadati</taxon>
        <taxon>Pseudomonadota</taxon>
        <taxon>Alphaproteobacteria</taxon>
        <taxon>Hyphomicrobiales</taxon>
        <taxon>Phyllobacteriaceae</taxon>
        <taxon>Nitratireductor</taxon>
    </lineage>
</organism>
<accession>A0A5B8KY87</accession>
<dbReference type="KEGG" id="niy:FQ775_10000"/>
<protein>
    <submittedName>
        <fullName evidence="1">Acyl-ACP thioesterase</fullName>
    </submittedName>
</protein>
<dbReference type="AlphaFoldDB" id="A0A5B8KY87"/>
<dbReference type="OrthoDB" id="7597365at2"/>
<dbReference type="Proteomes" id="UP000321389">
    <property type="component" value="Chromosome"/>
</dbReference>
<dbReference type="Pfam" id="PF13279">
    <property type="entry name" value="4HBT_2"/>
    <property type="match status" value="2"/>
</dbReference>
<dbReference type="Gene3D" id="3.10.129.10">
    <property type="entry name" value="Hotdog Thioesterase"/>
    <property type="match status" value="2"/>
</dbReference>
<reference evidence="1" key="1">
    <citation type="submission" date="2020-04" db="EMBL/GenBank/DDBJ databases">
        <title>Nitratireductor sp. nov. isolated from mangrove soil.</title>
        <authorList>
            <person name="Ye Y."/>
        </authorList>
    </citation>
    <scope>NUCLEOTIDE SEQUENCE</scope>
    <source>
        <strain evidence="1">SY7</strain>
    </source>
</reference>
<dbReference type="EMBL" id="CP042301">
    <property type="protein sequence ID" value="QDZ00687.1"/>
    <property type="molecule type" value="Genomic_DNA"/>
</dbReference>
<evidence type="ECO:0000313" key="1">
    <source>
        <dbReference type="EMBL" id="QDZ00687.1"/>
    </source>
</evidence>
<dbReference type="InterPro" id="IPR029069">
    <property type="entry name" value="HotDog_dom_sf"/>
</dbReference>
<proteinExistence type="predicted"/>
<keyword evidence="2" id="KW-1185">Reference proteome</keyword>
<sequence>MNGAVESHRSFINTWECDENAHLNVQFYLKRFDEAARVFAFQQAGRPLDDALPRVRHVRYHAELFAGATTRTVSGTIADGPYQRHVVHRLFNLESGKLAATALDTPLPGFRGCAVNAADVERALPRGVEPAPATPMTAEEVLSAGGLCTSRSIALPGECDAAGALTEQFYVGRFTDAAPHVWEQGGVGIAWLTQNGLGRVALEMKITHHQPARAGDGLMLYSLPSAFSGKTFHLRHEMKRMADGAPLVTGEIIAVILDLKTRKTVPLPETAGARPSNVALAD</sequence>